<accession>A0AAD5R244</accession>
<proteinExistence type="predicted"/>
<reference evidence="2" key="1">
    <citation type="submission" date="2021-06" db="EMBL/GenBank/DDBJ databases">
        <title>Parelaphostrongylus tenuis whole genome reference sequence.</title>
        <authorList>
            <person name="Garwood T.J."/>
            <person name="Larsen P.A."/>
            <person name="Fountain-Jones N.M."/>
            <person name="Garbe J.R."/>
            <person name="Macchietto M.G."/>
            <person name="Kania S.A."/>
            <person name="Gerhold R.W."/>
            <person name="Richards J.E."/>
            <person name="Wolf T.M."/>
        </authorList>
    </citation>
    <scope>NUCLEOTIDE SEQUENCE</scope>
    <source>
        <strain evidence="2">MNPRO001-30</strain>
        <tissue evidence="2">Meninges</tissue>
    </source>
</reference>
<protein>
    <submittedName>
        <fullName evidence="2">Uncharacterized protein</fullName>
    </submittedName>
</protein>
<evidence type="ECO:0000313" key="1">
    <source>
        <dbReference type="EMBL" id="KAJ1368020.1"/>
    </source>
</evidence>
<dbReference type="Proteomes" id="UP001196413">
    <property type="component" value="Unassembled WGS sequence"/>
</dbReference>
<keyword evidence="3" id="KW-1185">Reference proteome</keyword>
<sequence>MAVWSILLTSVCSVGIRRRKSFQVNALYGYQPRSVHSDEICTFLTPEYHFEI</sequence>
<comment type="caution">
    <text evidence="2">The sequence shown here is derived from an EMBL/GenBank/DDBJ whole genome shotgun (WGS) entry which is preliminary data.</text>
</comment>
<evidence type="ECO:0000313" key="2">
    <source>
        <dbReference type="EMBL" id="KAJ1368021.1"/>
    </source>
</evidence>
<dbReference type="EMBL" id="JAHQIW010006067">
    <property type="protein sequence ID" value="KAJ1368020.1"/>
    <property type="molecule type" value="Genomic_DNA"/>
</dbReference>
<gene>
    <name evidence="1" type="ORF">KIN20_029070</name>
    <name evidence="2" type="ORF">KIN20_029071</name>
</gene>
<organism evidence="2 3">
    <name type="scientific">Parelaphostrongylus tenuis</name>
    <name type="common">Meningeal worm</name>
    <dbReference type="NCBI Taxonomy" id="148309"/>
    <lineage>
        <taxon>Eukaryota</taxon>
        <taxon>Metazoa</taxon>
        <taxon>Ecdysozoa</taxon>
        <taxon>Nematoda</taxon>
        <taxon>Chromadorea</taxon>
        <taxon>Rhabditida</taxon>
        <taxon>Rhabditina</taxon>
        <taxon>Rhabditomorpha</taxon>
        <taxon>Strongyloidea</taxon>
        <taxon>Metastrongylidae</taxon>
        <taxon>Parelaphostrongylus</taxon>
    </lineage>
</organism>
<evidence type="ECO:0000313" key="3">
    <source>
        <dbReference type="Proteomes" id="UP001196413"/>
    </source>
</evidence>
<dbReference type="EMBL" id="JAHQIW010006067">
    <property type="protein sequence ID" value="KAJ1368021.1"/>
    <property type="molecule type" value="Genomic_DNA"/>
</dbReference>
<dbReference type="AlphaFoldDB" id="A0AAD5R244"/>
<feature type="non-terminal residue" evidence="2">
    <location>
        <position position="52"/>
    </location>
</feature>
<name>A0AAD5R244_PARTN</name>